<evidence type="ECO:0000256" key="3">
    <source>
        <dbReference type="ARBA" id="ARBA00023295"/>
    </source>
</evidence>
<dbReference type="EC" id="3.2.1.28" evidence="4"/>
<proteinExistence type="inferred from homology"/>
<reference evidence="5" key="1">
    <citation type="submission" date="2022-11" db="EMBL/GenBank/DDBJ databases">
        <title>Chromosomal genome sequence assembly and mating type (MAT) locus characterization of the leprose asexual lichenized fungus Lepraria neglecta (Nyl.) Erichsen.</title>
        <authorList>
            <person name="Allen J.L."/>
            <person name="Pfeffer B."/>
        </authorList>
    </citation>
    <scope>NUCLEOTIDE SEQUENCE</scope>
    <source>
        <strain evidence="5">Allen 5258</strain>
    </source>
</reference>
<gene>
    <name evidence="5" type="primary">NTH1_1</name>
    <name evidence="5" type="ORF">OEA41_006792</name>
</gene>
<dbReference type="PRINTS" id="PR00744">
    <property type="entry name" value="GLHYDRLASE37"/>
</dbReference>
<comment type="caution">
    <text evidence="5">The sequence shown here is derived from an EMBL/GenBank/DDBJ whole genome shotgun (WGS) entry which is preliminary data.</text>
</comment>
<dbReference type="InterPro" id="IPR001661">
    <property type="entry name" value="Glyco_hydro_37"/>
</dbReference>
<keyword evidence="3 4" id="KW-0326">Glycosidase</keyword>
<evidence type="ECO:0000256" key="1">
    <source>
        <dbReference type="ARBA" id="ARBA00005615"/>
    </source>
</evidence>
<dbReference type="SUPFAM" id="SSF48208">
    <property type="entry name" value="Six-hairpin glycosidases"/>
    <property type="match status" value="1"/>
</dbReference>
<dbReference type="EMBL" id="JASNWA010000007">
    <property type="protein sequence ID" value="KAK3173463.1"/>
    <property type="molecule type" value="Genomic_DNA"/>
</dbReference>
<evidence type="ECO:0000256" key="4">
    <source>
        <dbReference type="RuleBase" id="RU361180"/>
    </source>
</evidence>
<comment type="similarity">
    <text evidence="1 4">Belongs to the glycosyl hydrolase 37 family.</text>
</comment>
<dbReference type="Gene3D" id="1.50.10.10">
    <property type="match status" value="1"/>
</dbReference>
<accession>A0AAD9Z9I1</accession>
<evidence type="ECO:0000256" key="2">
    <source>
        <dbReference type="ARBA" id="ARBA00022801"/>
    </source>
</evidence>
<sequence>MEQYPNASTGTTELRGLPFVVPGGRFNEMYKWDSYMETIGLLVNERSDLAKGMVLNLCFCIKHYGKIFNANRTYYLGCTQLPFLTDMALRVFETIKHDPDATTFLREAILAAIKEYYTVWMASPRLDPLTGLSRYRPEGIGVPPETEDTHFIHILELYASKYGMTCPEFIKAYNKYDGTITEPELDEYFLHDRAVRESGHDTSYGLENVAANLATVDLNSLLYKYQTDIARTVETHFGGRLTIPPELCAGVQGIKPNQVEISAAWDRKAKNRRRAVDRSLWNKDSGLYFDYDTINQEQTNYETATTFWAIWSGLATPRQAAALVIKALPKFEAFGGLVSGTEESRGKVGIERPSRQWDYPYGEAPYNALNSDIADTI</sequence>
<keyword evidence="6" id="KW-1185">Reference proteome</keyword>
<dbReference type="InterPro" id="IPR008928">
    <property type="entry name" value="6-hairpin_glycosidase_sf"/>
</dbReference>
<protein>
    <recommendedName>
        <fullName evidence="4">Trehalase</fullName>
        <ecNumber evidence="4">3.2.1.28</ecNumber>
    </recommendedName>
    <alternativeName>
        <fullName evidence="4">Alpha-trehalose glucohydrolase</fullName>
    </alternativeName>
</protein>
<keyword evidence="2 4" id="KW-0378">Hydrolase</keyword>
<dbReference type="GO" id="GO:0005993">
    <property type="term" value="P:trehalose catabolic process"/>
    <property type="evidence" value="ECO:0007669"/>
    <property type="project" value="TreeGrafter"/>
</dbReference>
<organism evidence="5 6">
    <name type="scientific">Lepraria neglecta</name>
    <dbReference type="NCBI Taxonomy" id="209136"/>
    <lineage>
        <taxon>Eukaryota</taxon>
        <taxon>Fungi</taxon>
        <taxon>Dikarya</taxon>
        <taxon>Ascomycota</taxon>
        <taxon>Pezizomycotina</taxon>
        <taxon>Lecanoromycetes</taxon>
        <taxon>OSLEUM clade</taxon>
        <taxon>Lecanoromycetidae</taxon>
        <taxon>Lecanorales</taxon>
        <taxon>Lecanorineae</taxon>
        <taxon>Stereocaulaceae</taxon>
        <taxon>Lepraria</taxon>
    </lineage>
</organism>
<dbReference type="PANTHER" id="PTHR23403:SF6">
    <property type="entry name" value="CYTOSOLIC NEUTRAL TREHALASE-RELATED"/>
    <property type="match status" value="1"/>
</dbReference>
<comment type="catalytic activity">
    <reaction evidence="4">
        <text>alpha,alpha-trehalose + H2O = alpha-D-glucose + beta-D-glucose</text>
        <dbReference type="Rhea" id="RHEA:32675"/>
        <dbReference type="ChEBI" id="CHEBI:15377"/>
        <dbReference type="ChEBI" id="CHEBI:15903"/>
        <dbReference type="ChEBI" id="CHEBI:16551"/>
        <dbReference type="ChEBI" id="CHEBI:17925"/>
        <dbReference type="EC" id="3.2.1.28"/>
    </reaction>
</comment>
<dbReference type="GO" id="GO:0004555">
    <property type="term" value="F:alpha,alpha-trehalase activity"/>
    <property type="evidence" value="ECO:0007669"/>
    <property type="project" value="UniProtKB-EC"/>
</dbReference>
<dbReference type="Proteomes" id="UP001276659">
    <property type="component" value="Unassembled WGS sequence"/>
</dbReference>
<dbReference type="Pfam" id="PF01204">
    <property type="entry name" value="Trehalase"/>
    <property type="match status" value="1"/>
</dbReference>
<dbReference type="AlphaFoldDB" id="A0AAD9Z9I1"/>
<dbReference type="PROSITE" id="PS00927">
    <property type="entry name" value="TREHALASE_1"/>
    <property type="match status" value="1"/>
</dbReference>
<evidence type="ECO:0000313" key="6">
    <source>
        <dbReference type="Proteomes" id="UP001276659"/>
    </source>
</evidence>
<dbReference type="InterPro" id="IPR012341">
    <property type="entry name" value="6hp_glycosidase-like_sf"/>
</dbReference>
<dbReference type="PANTHER" id="PTHR23403">
    <property type="entry name" value="TREHALASE"/>
    <property type="match status" value="1"/>
</dbReference>
<name>A0AAD9Z9I1_9LECA</name>
<evidence type="ECO:0000313" key="5">
    <source>
        <dbReference type="EMBL" id="KAK3173463.1"/>
    </source>
</evidence>
<dbReference type="InterPro" id="IPR018232">
    <property type="entry name" value="Glyco_hydro_37_CS"/>
</dbReference>